<proteinExistence type="predicted"/>
<keyword evidence="2" id="KW-1185">Reference proteome</keyword>
<dbReference type="EMBL" id="JAACJM010000045">
    <property type="protein sequence ID" value="KAF5360020.1"/>
    <property type="molecule type" value="Genomic_DNA"/>
</dbReference>
<comment type="caution">
    <text evidence="1">The sequence shown here is derived from an EMBL/GenBank/DDBJ whole genome shotgun (WGS) entry which is preliminary data.</text>
</comment>
<dbReference type="Proteomes" id="UP000559256">
    <property type="component" value="Unassembled WGS sequence"/>
</dbReference>
<accession>A0A8H5LJN8</accession>
<name>A0A8H5LJN8_9AGAR</name>
<evidence type="ECO:0000313" key="2">
    <source>
        <dbReference type="Proteomes" id="UP000559256"/>
    </source>
</evidence>
<organism evidence="1 2">
    <name type="scientific">Tetrapyrgos nigripes</name>
    <dbReference type="NCBI Taxonomy" id="182062"/>
    <lineage>
        <taxon>Eukaryota</taxon>
        <taxon>Fungi</taxon>
        <taxon>Dikarya</taxon>
        <taxon>Basidiomycota</taxon>
        <taxon>Agaricomycotina</taxon>
        <taxon>Agaricomycetes</taxon>
        <taxon>Agaricomycetidae</taxon>
        <taxon>Agaricales</taxon>
        <taxon>Marasmiineae</taxon>
        <taxon>Marasmiaceae</taxon>
        <taxon>Tetrapyrgos</taxon>
    </lineage>
</organism>
<dbReference type="AlphaFoldDB" id="A0A8H5LJN8"/>
<gene>
    <name evidence="1" type="ORF">D9758_007564</name>
</gene>
<evidence type="ECO:0000313" key="1">
    <source>
        <dbReference type="EMBL" id="KAF5360020.1"/>
    </source>
</evidence>
<sequence>MSCFVKFLRGLTSETSATNTPSCVVDAPLVWEALIPLQQFLTVLSTSYSALVVKSAAVDQLNNTPTYPPQTCTWTTLQDSSSPTSWTSGYPNSSLSIHPSDSARPRPSKTVLDDWTAGGLYPIYSRRLLNRIFAVIPVPDACAGQRFQPVDGLPCP</sequence>
<reference evidence="1 2" key="1">
    <citation type="journal article" date="2020" name="ISME J.">
        <title>Uncovering the hidden diversity of litter-decomposition mechanisms in mushroom-forming fungi.</title>
        <authorList>
            <person name="Floudas D."/>
            <person name="Bentzer J."/>
            <person name="Ahren D."/>
            <person name="Johansson T."/>
            <person name="Persson P."/>
            <person name="Tunlid A."/>
        </authorList>
    </citation>
    <scope>NUCLEOTIDE SEQUENCE [LARGE SCALE GENOMIC DNA]</scope>
    <source>
        <strain evidence="1 2">CBS 291.85</strain>
    </source>
</reference>
<protein>
    <submittedName>
        <fullName evidence="1">Uncharacterized protein</fullName>
    </submittedName>
</protein>